<dbReference type="Pfam" id="PF01090">
    <property type="entry name" value="Ribosomal_S19e"/>
    <property type="match status" value="1"/>
</dbReference>
<dbReference type="GO" id="GO:0003735">
    <property type="term" value="F:structural constituent of ribosome"/>
    <property type="evidence" value="ECO:0007669"/>
    <property type="project" value="InterPro"/>
</dbReference>
<dbReference type="SMART" id="SM01413">
    <property type="entry name" value="Ribosomal_S19e"/>
    <property type="match status" value="1"/>
</dbReference>
<dbReference type="InterPro" id="IPR036388">
    <property type="entry name" value="WH-like_DNA-bd_sf"/>
</dbReference>
<protein>
    <submittedName>
        <fullName evidence="4">40S ribosomal protein S19-like</fullName>
    </submittedName>
</protein>
<evidence type="ECO:0000313" key="4">
    <source>
        <dbReference type="EMBL" id="KAJ6808401.1"/>
    </source>
</evidence>
<dbReference type="InterPro" id="IPR001266">
    <property type="entry name" value="Ribosomal_eS19"/>
</dbReference>
<dbReference type="PANTHER" id="PTHR11710">
    <property type="entry name" value="40S RIBOSOMAL PROTEIN S19"/>
    <property type="match status" value="1"/>
</dbReference>
<gene>
    <name evidence="4" type="ORF">M6B38_166835</name>
</gene>
<dbReference type="GO" id="GO:0006412">
    <property type="term" value="P:translation"/>
    <property type="evidence" value="ECO:0007669"/>
    <property type="project" value="InterPro"/>
</dbReference>
<dbReference type="EMBL" id="JANAVB010033417">
    <property type="protein sequence ID" value="KAJ6808401.1"/>
    <property type="molecule type" value="Genomic_DNA"/>
</dbReference>
<comment type="similarity">
    <text evidence="1">Belongs to the eukaryotic ribosomal protein eS19 family.</text>
</comment>
<dbReference type="FunFam" id="1.10.10.10:FF:000118">
    <property type="entry name" value="40S ribosomal protein S19"/>
    <property type="match status" value="1"/>
</dbReference>
<sequence length="148" mass="16743">MSCKEKEPALILLGYYQTVSDTLSCALRYVSHVQMELPHWTDIVKTGRFKELASYDPDWYYIRAASMARKIYLRQGLGVGGFQKIYGGRKRNGSRPPHLRKSSGAVARHILQLQQMNIVDVHPKGGRIITSQGRRDLDQVAGRIVVDS</sequence>
<name>A0AAX6EWV7_IRIPA</name>
<dbReference type="Gene3D" id="1.10.10.10">
    <property type="entry name" value="Winged helix-like DNA-binding domain superfamily/Winged helix DNA-binding domain"/>
    <property type="match status" value="1"/>
</dbReference>
<dbReference type="Proteomes" id="UP001140949">
    <property type="component" value="Unassembled WGS sequence"/>
</dbReference>
<proteinExistence type="inferred from homology"/>
<keyword evidence="5" id="KW-1185">Reference proteome</keyword>
<keyword evidence="3" id="KW-0687">Ribonucleoprotein</keyword>
<dbReference type="InterPro" id="IPR036390">
    <property type="entry name" value="WH_DNA-bd_sf"/>
</dbReference>
<evidence type="ECO:0000256" key="1">
    <source>
        <dbReference type="ARBA" id="ARBA00010014"/>
    </source>
</evidence>
<dbReference type="SUPFAM" id="SSF46785">
    <property type="entry name" value="Winged helix' DNA-binding domain"/>
    <property type="match status" value="1"/>
</dbReference>
<comment type="caution">
    <text evidence="4">The sequence shown here is derived from an EMBL/GenBank/DDBJ whole genome shotgun (WGS) entry which is preliminary data.</text>
</comment>
<evidence type="ECO:0000256" key="3">
    <source>
        <dbReference type="ARBA" id="ARBA00023274"/>
    </source>
</evidence>
<dbReference type="PANTHER" id="PTHR11710:SF0">
    <property type="entry name" value="40S RIBOSOMAL PROTEIN S19"/>
    <property type="match status" value="1"/>
</dbReference>
<keyword evidence="2 4" id="KW-0689">Ribosomal protein</keyword>
<organism evidence="4 5">
    <name type="scientific">Iris pallida</name>
    <name type="common">Sweet iris</name>
    <dbReference type="NCBI Taxonomy" id="29817"/>
    <lineage>
        <taxon>Eukaryota</taxon>
        <taxon>Viridiplantae</taxon>
        <taxon>Streptophyta</taxon>
        <taxon>Embryophyta</taxon>
        <taxon>Tracheophyta</taxon>
        <taxon>Spermatophyta</taxon>
        <taxon>Magnoliopsida</taxon>
        <taxon>Liliopsida</taxon>
        <taxon>Asparagales</taxon>
        <taxon>Iridaceae</taxon>
        <taxon>Iridoideae</taxon>
        <taxon>Irideae</taxon>
        <taxon>Iris</taxon>
    </lineage>
</organism>
<evidence type="ECO:0000256" key="2">
    <source>
        <dbReference type="ARBA" id="ARBA00022980"/>
    </source>
</evidence>
<evidence type="ECO:0000313" key="5">
    <source>
        <dbReference type="Proteomes" id="UP001140949"/>
    </source>
</evidence>
<dbReference type="GO" id="GO:0003723">
    <property type="term" value="F:RNA binding"/>
    <property type="evidence" value="ECO:0007669"/>
    <property type="project" value="TreeGrafter"/>
</dbReference>
<dbReference type="GO" id="GO:0022627">
    <property type="term" value="C:cytosolic small ribosomal subunit"/>
    <property type="evidence" value="ECO:0007669"/>
    <property type="project" value="TreeGrafter"/>
</dbReference>
<reference evidence="4" key="2">
    <citation type="submission" date="2023-04" db="EMBL/GenBank/DDBJ databases">
        <authorList>
            <person name="Bruccoleri R.E."/>
            <person name="Oakeley E.J."/>
            <person name="Faust A.-M."/>
            <person name="Dessus-Babus S."/>
            <person name="Altorfer M."/>
            <person name="Burckhardt D."/>
            <person name="Oertli M."/>
            <person name="Naumann U."/>
            <person name="Petersen F."/>
            <person name="Wong J."/>
        </authorList>
    </citation>
    <scope>NUCLEOTIDE SEQUENCE</scope>
    <source>
        <strain evidence="4">GSM-AAB239-AS_SAM_17_03QT</strain>
        <tissue evidence="4">Leaf</tissue>
    </source>
</reference>
<dbReference type="AlphaFoldDB" id="A0AAX6EWV7"/>
<accession>A0AAX6EWV7</accession>
<reference evidence="4" key="1">
    <citation type="journal article" date="2023" name="GigaByte">
        <title>Genome assembly of the bearded iris, Iris pallida Lam.</title>
        <authorList>
            <person name="Bruccoleri R.E."/>
            <person name="Oakeley E.J."/>
            <person name="Faust A.M.E."/>
            <person name="Altorfer M."/>
            <person name="Dessus-Babus S."/>
            <person name="Burckhardt D."/>
            <person name="Oertli M."/>
            <person name="Naumann U."/>
            <person name="Petersen F."/>
            <person name="Wong J."/>
        </authorList>
    </citation>
    <scope>NUCLEOTIDE SEQUENCE</scope>
    <source>
        <strain evidence="4">GSM-AAB239-AS_SAM_17_03QT</strain>
    </source>
</reference>
<dbReference type="GO" id="GO:0000028">
    <property type="term" value="P:ribosomal small subunit assembly"/>
    <property type="evidence" value="ECO:0007669"/>
    <property type="project" value="TreeGrafter"/>
</dbReference>